<protein>
    <submittedName>
        <fullName evidence="2">Uncharacterized protein</fullName>
    </submittedName>
</protein>
<reference evidence="2" key="2">
    <citation type="journal article" date="2023" name="Science">
        <title>Genomic signatures of disease resistance in endangered staghorn corals.</title>
        <authorList>
            <person name="Vollmer S.V."/>
            <person name="Selwyn J.D."/>
            <person name="Despard B.A."/>
            <person name="Roesel C.L."/>
        </authorList>
    </citation>
    <scope>NUCLEOTIDE SEQUENCE</scope>
    <source>
        <strain evidence="2">K2</strain>
    </source>
</reference>
<evidence type="ECO:0000313" key="3">
    <source>
        <dbReference type="Proteomes" id="UP001249851"/>
    </source>
</evidence>
<keyword evidence="3" id="KW-1185">Reference proteome</keyword>
<organism evidence="2 3">
    <name type="scientific">Acropora cervicornis</name>
    <name type="common">Staghorn coral</name>
    <dbReference type="NCBI Taxonomy" id="6130"/>
    <lineage>
        <taxon>Eukaryota</taxon>
        <taxon>Metazoa</taxon>
        <taxon>Cnidaria</taxon>
        <taxon>Anthozoa</taxon>
        <taxon>Hexacorallia</taxon>
        <taxon>Scleractinia</taxon>
        <taxon>Astrocoeniina</taxon>
        <taxon>Acroporidae</taxon>
        <taxon>Acropora</taxon>
    </lineage>
</organism>
<evidence type="ECO:0000256" key="1">
    <source>
        <dbReference type="SAM" id="MobiDB-lite"/>
    </source>
</evidence>
<sequence length="129" mass="14579">MSSIPISQGYISKLSESTKKRSKLRPARKKGGDDNSELGGQLPTTKRTAHGWYWNKIYIECNVESVRIHDLNMPSAIYSINHCSRQSLIVKVKRSHRSTSDGMLPSQQPGRLCVNSVNSWMRVYSISLL</sequence>
<gene>
    <name evidence="2" type="ORF">P5673_017492</name>
</gene>
<accession>A0AAD9QEK2</accession>
<feature type="compositionally biased region" description="Polar residues" evidence="1">
    <location>
        <begin position="1"/>
        <end position="10"/>
    </location>
</feature>
<reference evidence="2" key="1">
    <citation type="journal article" date="2023" name="G3 (Bethesda)">
        <title>Whole genome assembly and annotation of the endangered Caribbean coral Acropora cervicornis.</title>
        <authorList>
            <person name="Selwyn J.D."/>
            <person name="Vollmer S.V."/>
        </authorList>
    </citation>
    <scope>NUCLEOTIDE SEQUENCE</scope>
    <source>
        <strain evidence="2">K2</strain>
    </source>
</reference>
<proteinExistence type="predicted"/>
<feature type="compositionally biased region" description="Basic residues" evidence="1">
    <location>
        <begin position="20"/>
        <end position="29"/>
    </location>
</feature>
<dbReference type="EMBL" id="JARQWQ010000038">
    <property type="protein sequence ID" value="KAK2559917.1"/>
    <property type="molecule type" value="Genomic_DNA"/>
</dbReference>
<comment type="caution">
    <text evidence="2">The sequence shown here is derived from an EMBL/GenBank/DDBJ whole genome shotgun (WGS) entry which is preliminary data.</text>
</comment>
<evidence type="ECO:0000313" key="2">
    <source>
        <dbReference type="EMBL" id="KAK2559917.1"/>
    </source>
</evidence>
<dbReference type="Proteomes" id="UP001249851">
    <property type="component" value="Unassembled WGS sequence"/>
</dbReference>
<name>A0AAD9QEK2_ACRCE</name>
<feature type="region of interest" description="Disordered" evidence="1">
    <location>
        <begin position="1"/>
        <end position="44"/>
    </location>
</feature>
<dbReference type="AlphaFoldDB" id="A0AAD9QEK2"/>